<proteinExistence type="predicted"/>
<dbReference type="EMBL" id="JAGFNZ010000001">
    <property type="protein sequence ID" value="MBW7571512.1"/>
    <property type="molecule type" value="Genomic_DNA"/>
</dbReference>
<protein>
    <submittedName>
        <fullName evidence="1">Uncharacterized protein</fullName>
    </submittedName>
</protein>
<organism evidence="1 2">
    <name type="scientific">Caproiciproducens faecalis</name>
    <dbReference type="NCBI Taxonomy" id="2820301"/>
    <lineage>
        <taxon>Bacteria</taxon>
        <taxon>Bacillati</taxon>
        <taxon>Bacillota</taxon>
        <taxon>Clostridia</taxon>
        <taxon>Eubacteriales</taxon>
        <taxon>Acutalibacteraceae</taxon>
        <taxon>Caproiciproducens</taxon>
    </lineage>
</organism>
<gene>
    <name evidence="1" type="ORF">J5W02_01685</name>
</gene>
<accession>A0ABS7DJN8</accession>
<reference evidence="1 2" key="1">
    <citation type="submission" date="2021-03" db="EMBL/GenBank/DDBJ databases">
        <title>Caproiciproducens sp. nov. isolated from feces of cow.</title>
        <authorList>
            <person name="Choi J.-Y."/>
        </authorList>
    </citation>
    <scope>NUCLEOTIDE SEQUENCE [LARGE SCALE GENOMIC DNA]</scope>
    <source>
        <strain evidence="1 2">AGMB10547</strain>
    </source>
</reference>
<sequence>MLSTAAEPPTVKIGDTTKLKVEFDKQIGTATPQKYQYKYVGLKAGSTTVTLTSKDGLTAKETFTVKSSNANDVVIKSDTTDNLFMKPASSYTLKITCATKGGKATKPIVTVGDNKILKVEYLKKNGSNFYYKITAIGKAGQSAGLYTAAAGTKAVKQFTVIITNQVINTSKNIKIKCDTTKDFGLKKGASYIFKMTSANGVMPIFTVGTKGLFRFELIKKSGDDYFYKITAVGTAGKSAGIYTTIPNENPVRQCKVTISHI</sequence>
<evidence type="ECO:0000313" key="1">
    <source>
        <dbReference type="EMBL" id="MBW7571512.1"/>
    </source>
</evidence>
<comment type="caution">
    <text evidence="1">The sequence shown here is derived from an EMBL/GenBank/DDBJ whole genome shotgun (WGS) entry which is preliminary data.</text>
</comment>
<name>A0ABS7DJN8_9FIRM</name>
<dbReference type="RefSeq" id="WP_219963918.1">
    <property type="nucleotide sequence ID" value="NZ_JAGFNZ010000001.1"/>
</dbReference>
<keyword evidence="2" id="KW-1185">Reference proteome</keyword>
<dbReference type="Proteomes" id="UP000719942">
    <property type="component" value="Unassembled WGS sequence"/>
</dbReference>
<evidence type="ECO:0000313" key="2">
    <source>
        <dbReference type="Proteomes" id="UP000719942"/>
    </source>
</evidence>